<feature type="transmembrane region" description="Helical" evidence="1">
    <location>
        <begin position="7"/>
        <end position="27"/>
    </location>
</feature>
<evidence type="ECO:0000256" key="1">
    <source>
        <dbReference type="SAM" id="Phobius"/>
    </source>
</evidence>
<feature type="transmembrane region" description="Helical" evidence="1">
    <location>
        <begin position="33"/>
        <end position="53"/>
    </location>
</feature>
<name>A0A381Z8H1_9ZZZZ</name>
<accession>A0A381Z8H1</accession>
<reference evidence="2" key="1">
    <citation type="submission" date="2018-05" db="EMBL/GenBank/DDBJ databases">
        <authorList>
            <person name="Lanie J.A."/>
            <person name="Ng W.-L."/>
            <person name="Kazmierczak K.M."/>
            <person name="Andrzejewski T.M."/>
            <person name="Davidsen T.M."/>
            <person name="Wayne K.J."/>
            <person name="Tettelin H."/>
            <person name="Glass J.I."/>
            <person name="Rusch D."/>
            <person name="Podicherti R."/>
            <person name="Tsui H.-C.T."/>
            <person name="Winkler M.E."/>
        </authorList>
    </citation>
    <scope>NUCLEOTIDE SEQUENCE</scope>
</reference>
<protein>
    <submittedName>
        <fullName evidence="2">Uncharacterized protein</fullName>
    </submittedName>
</protein>
<dbReference type="AlphaFoldDB" id="A0A381Z8H1"/>
<proteinExistence type="predicted"/>
<evidence type="ECO:0000313" key="2">
    <source>
        <dbReference type="EMBL" id="SVA85540.1"/>
    </source>
</evidence>
<keyword evidence="1" id="KW-0812">Transmembrane</keyword>
<keyword evidence="1" id="KW-0472">Membrane</keyword>
<keyword evidence="1" id="KW-1133">Transmembrane helix</keyword>
<sequence>MRKTAIYLIAGGTILLMLKFISIIIRFLTDQPWIGFGIFIIVSGILLFLYDIYQKTQKSKEREPF</sequence>
<dbReference type="EMBL" id="UINC01020349">
    <property type="protein sequence ID" value="SVA85540.1"/>
    <property type="molecule type" value="Genomic_DNA"/>
</dbReference>
<organism evidence="2">
    <name type="scientific">marine metagenome</name>
    <dbReference type="NCBI Taxonomy" id="408172"/>
    <lineage>
        <taxon>unclassified sequences</taxon>
        <taxon>metagenomes</taxon>
        <taxon>ecological metagenomes</taxon>
    </lineage>
</organism>
<gene>
    <name evidence="2" type="ORF">METZ01_LOCUS138394</name>
</gene>